<dbReference type="AlphaFoldDB" id="A0A166PS72"/>
<dbReference type="Proteomes" id="UP000076532">
    <property type="component" value="Unassembled WGS sequence"/>
</dbReference>
<proteinExistence type="predicted"/>
<dbReference type="SUPFAM" id="SSF51430">
    <property type="entry name" value="NAD(P)-linked oxidoreductase"/>
    <property type="match status" value="1"/>
</dbReference>
<name>A0A166PS72_9AGAM</name>
<dbReference type="OrthoDB" id="48988at2759"/>
<dbReference type="InterPro" id="IPR036812">
    <property type="entry name" value="NAD(P)_OxRdtase_dom_sf"/>
</dbReference>
<feature type="region of interest" description="Disordered" evidence="1">
    <location>
        <begin position="70"/>
        <end position="90"/>
    </location>
</feature>
<sequence length="132" mass="14853">MTPTKPYFGVSSIPWSPLVRRLLTRRWSHKPAGEGTQRTARRVVVLFVQRDANKLVVDRLEEVAKWLNSEHQHDADRARPARAQVGGHRADYQTSSIANLRDILGAPSGVLSAEDVKYLDEPYKSKAITSHP</sequence>
<dbReference type="STRING" id="436010.A0A166PS72"/>
<accession>A0A166PS72</accession>
<reference evidence="2 3" key="1">
    <citation type="journal article" date="2016" name="Mol. Biol. Evol.">
        <title>Comparative Genomics of Early-Diverging Mushroom-Forming Fungi Provides Insights into the Origins of Lignocellulose Decay Capabilities.</title>
        <authorList>
            <person name="Nagy L.G."/>
            <person name="Riley R."/>
            <person name="Tritt A."/>
            <person name="Adam C."/>
            <person name="Daum C."/>
            <person name="Floudas D."/>
            <person name="Sun H."/>
            <person name="Yadav J.S."/>
            <person name="Pangilinan J."/>
            <person name="Larsson K.H."/>
            <person name="Matsuura K."/>
            <person name="Barry K."/>
            <person name="Labutti K."/>
            <person name="Kuo R."/>
            <person name="Ohm R.A."/>
            <person name="Bhattacharya S.S."/>
            <person name="Shirouzu T."/>
            <person name="Yoshinaga Y."/>
            <person name="Martin F.M."/>
            <person name="Grigoriev I.V."/>
            <person name="Hibbett D.S."/>
        </authorList>
    </citation>
    <scope>NUCLEOTIDE SEQUENCE [LARGE SCALE GENOMIC DNA]</scope>
    <source>
        <strain evidence="2 3">CBS 109695</strain>
    </source>
</reference>
<organism evidence="2 3">
    <name type="scientific">Athelia psychrophila</name>
    <dbReference type="NCBI Taxonomy" id="1759441"/>
    <lineage>
        <taxon>Eukaryota</taxon>
        <taxon>Fungi</taxon>
        <taxon>Dikarya</taxon>
        <taxon>Basidiomycota</taxon>
        <taxon>Agaricomycotina</taxon>
        <taxon>Agaricomycetes</taxon>
        <taxon>Agaricomycetidae</taxon>
        <taxon>Atheliales</taxon>
        <taxon>Atheliaceae</taxon>
        <taxon>Athelia</taxon>
    </lineage>
</organism>
<keyword evidence="3" id="KW-1185">Reference proteome</keyword>
<dbReference type="Gene3D" id="3.20.20.100">
    <property type="entry name" value="NADP-dependent oxidoreductase domain"/>
    <property type="match status" value="1"/>
</dbReference>
<feature type="compositionally biased region" description="Basic and acidic residues" evidence="1">
    <location>
        <begin position="70"/>
        <end position="79"/>
    </location>
</feature>
<protein>
    <submittedName>
        <fullName evidence="2">Uncharacterized protein</fullName>
    </submittedName>
</protein>
<evidence type="ECO:0000256" key="1">
    <source>
        <dbReference type="SAM" id="MobiDB-lite"/>
    </source>
</evidence>
<gene>
    <name evidence="2" type="ORF">FIBSPDRAFT_949565</name>
</gene>
<dbReference type="EMBL" id="KV417515">
    <property type="protein sequence ID" value="KZP26389.1"/>
    <property type="molecule type" value="Genomic_DNA"/>
</dbReference>
<evidence type="ECO:0000313" key="3">
    <source>
        <dbReference type="Proteomes" id="UP000076532"/>
    </source>
</evidence>
<evidence type="ECO:0000313" key="2">
    <source>
        <dbReference type="EMBL" id="KZP26389.1"/>
    </source>
</evidence>